<dbReference type="EMBL" id="JAYMYQ010000004">
    <property type="protein sequence ID" value="KAK7339758.1"/>
    <property type="molecule type" value="Genomic_DNA"/>
</dbReference>
<proteinExistence type="predicted"/>
<accession>A0AAN9LUD9</accession>
<keyword evidence="2" id="KW-1185">Reference proteome</keyword>
<dbReference type="Proteomes" id="UP001367508">
    <property type="component" value="Unassembled WGS sequence"/>
</dbReference>
<gene>
    <name evidence="1" type="ORF">VNO77_20440</name>
</gene>
<name>A0AAN9LUD9_CANGL</name>
<evidence type="ECO:0000313" key="2">
    <source>
        <dbReference type="Proteomes" id="UP001367508"/>
    </source>
</evidence>
<evidence type="ECO:0000313" key="1">
    <source>
        <dbReference type="EMBL" id="KAK7339758.1"/>
    </source>
</evidence>
<organism evidence="1 2">
    <name type="scientific">Canavalia gladiata</name>
    <name type="common">Sword bean</name>
    <name type="synonym">Dolichos gladiatus</name>
    <dbReference type="NCBI Taxonomy" id="3824"/>
    <lineage>
        <taxon>Eukaryota</taxon>
        <taxon>Viridiplantae</taxon>
        <taxon>Streptophyta</taxon>
        <taxon>Embryophyta</taxon>
        <taxon>Tracheophyta</taxon>
        <taxon>Spermatophyta</taxon>
        <taxon>Magnoliopsida</taxon>
        <taxon>eudicotyledons</taxon>
        <taxon>Gunneridae</taxon>
        <taxon>Pentapetalae</taxon>
        <taxon>rosids</taxon>
        <taxon>fabids</taxon>
        <taxon>Fabales</taxon>
        <taxon>Fabaceae</taxon>
        <taxon>Papilionoideae</taxon>
        <taxon>50 kb inversion clade</taxon>
        <taxon>NPAAA clade</taxon>
        <taxon>indigoferoid/millettioid clade</taxon>
        <taxon>Phaseoleae</taxon>
        <taxon>Canavalia</taxon>
    </lineage>
</organism>
<reference evidence="1 2" key="1">
    <citation type="submission" date="2024-01" db="EMBL/GenBank/DDBJ databases">
        <title>The genomes of 5 underutilized Papilionoideae crops provide insights into root nodulation and disease resistanc.</title>
        <authorList>
            <person name="Jiang F."/>
        </authorList>
    </citation>
    <scope>NUCLEOTIDE SEQUENCE [LARGE SCALE GENOMIC DNA]</scope>
    <source>
        <strain evidence="1">LVBAO_FW01</strain>
        <tissue evidence="1">Leaves</tissue>
    </source>
</reference>
<sequence>MSMIPFCGFPGRIYEAPSPQTWDEFQNPRSARAEGTPSRSTDQRLTIALLVVRVKVNQAGIKGVILY</sequence>
<dbReference type="AlphaFoldDB" id="A0AAN9LUD9"/>
<comment type="caution">
    <text evidence="1">The sequence shown here is derived from an EMBL/GenBank/DDBJ whole genome shotgun (WGS) entry which is preliminary data.</text>
</comment>
<protein>
    <submittedName>
        <fullName evidence="1">Uncharacterized protein</fullName>
    </submittedName>
</protein>